<dbReference type="InterPro" id="IPR029063">
    <property type="entry name" value="SAM-dependent_MTases_sf"/>
</dbReference>
<feature type="compositionally biased region" description="Gly residues" evidence="1">
    <location>
        <begin position="311"/>
        <end position="338"/>
    </location>
</feature>
<gene>
    <name evidence="2" type="ORF">HXX76_003636</name>
</gene>
<dbReference type="SUPFAM" id="SSF53335">
    <property type="entry name" value="S-adenosyl-L-methionine-dependent methyltransferases"/>
    <property type="match status" value="1"/>
</dbReference>
<proteinExistence type="predicted"/>
<protein>
    <recommendedName>
        <fullName evidence="4">Methyltransferase domain-containing protein</fullName>
    </recommendedName>
</protein>
<evidence type="ECO:0000313" key="3">
    <source>
        <dbReference type="Proteomes" id="UP000650467"/>
    </source>
</evidence>
<dbReference type="CDD" id="cd02440">
    <property type="entry name" value="AdoMet_MTases"/>
    <property type="match status" value="1"/>
</dbReference>
<feature type="region of interest" description="Disordered" evidence="1">
    <location>
        <begin position="226"/>
        <end position="258"/>
    </location>
</feature>
<dbReference type="Gene3D" id="3.40.50.150">
    <property type="entry name" value="Vaccinia Virus protein VP39"/>
    <property type="match status" value="1"/>
</dbReference>
<sequence>MKEFAVGDVVDVKGYGRAEVIEPLCTDTSSKFNGRYRVRYQQDGTTYYARPSALRPTATQVKQRVLLCHSTTHYRTCAASVINYNDAVLEVGSHEGECTFLMSRRCRYIVGVDKSEVTIDAARKRYPGLRFEAVDGFDVAALKALGPPEGFSVVLVDIGGIASLPTVAALVGLYYKEFPWNTKIVVKSVFLKRMMEDCMPYSPAPSNPWQLTASAAAAGGGGGGGAAGSAAAAGRDDAAGAGGVGEGSEPGPSGSGAAAKEELVFYGPRRNGKSRESRASRAAVSASASAAAAAAAATAAMGGAGAAEAQGRGGRGGQGGRGRGGRGGGHIDIGGGPNEGTEPAAAAASVGAAPGDE</sequence>
<dbReference type="OrthoDB" id="542683at2759"/>
<dbReference type="AlphaFoldDB" id="A0A835TN41"/>
<reference evidence="2" key="1">
    <citation type="journal article" date="2020" name="bioRxiv">
        <title>Comparative genomics of Chlamydomonas.</title>
        <authorList>
            <person name="Craig R.J."/>
            <person name="Hasan A.R."/>
            <person name="Ness R.W."/>
            <person name="Keightley P.D."/>
        </authorList>
    </citation>
    <scope>NUCLEOTIDE SEQUENCE</scope>
    <source>
        <strain evidence="2">SAG 7.73</strain>
    </source>
</reference>
<accession>A0A835TN41</accession>
<name>A0A835TN41_CHLIN</name>
<evidence type="ECO:0000313" key="2">
    <source>
        <dbReference type="EMBL" id="KAG2440780.1"/>
    </source>
</evidence>
<feature type="compositionally biased region" description="Low complexity" evidence="1">
    <location>
        <begin position="339"/>
        <end position="357"/>
    </location>
</feature>
<dbReference type="EMBL" id="JAEHOC010000006">
    <property type="protein sequence ID" value="KAG2440780.1"/>
    <property type="molecule type" value="Genomic_DNA"/>
</dbReference>
<keyword evidence="3" id="KW-1185">Reference proteome</keyword>
<evidence type="ECO:0000256" key="1">
    <source>
        <dbReference type="SAM" id="MobiDB-lite"/>
    </source>
</evidence>
<comment type="caution">
    <text evidence="2">The sequence shown here is derived from an EMBL/GenBank/DDBJ whole genome shotgun (WGS) entry which is preliminary data.</text>
</comment>
<evidence type="ECO:0008006" key="4">
    <source>
        <dbReference type="Google" id="ProtNLM"/>
    </source>
</evidence>
<feature type="region of interest" description="Disordered" evidence="1">
    <location>
        <begin position="306"/>
        <end position="357"/>
    </location>
</feature>
<organism evidence="2 3">
    <name type="scientific">Chlamydomonas incerta</name>
    <dbReference type="NCBI Taxonomy" id="51695"/>
    <lineage>
        <taxon>Eukaryota</taxon>
        <taxon>Viridiplantae</taxon>
        <taxon>Chlorophyta</taxon>
        <taxon>core chlorophytes</taxon>
        <taxon>Chlorophyceae</taxon>
        <taxon>CS clade</taxon>
        <taxon>Chlamydomonadales</taxon>
        <taxon>Chlamydomonadaceae</taxon>
        <taxon>Chlamydomonas</taxon>
    </lineage>
</organism>
<dbReference type="Proteomes" id="UP000650467">
    <property type="component" value="Unassembled WGS sequence"/>
</dbReference>
<feature type="compositionally biased region" description="Low complexity" evidence="1">
    <location>
        <begin position="249"/>
        <end position="258"/>
    </location>
</feature>